<dbReference type="RefSeq" id="WP_183985487.1">
    <property type="nucleotide sequence ID" value="NZ_JACHHG010000003.1"/>
</dbReference>
<proteinExistence type="predicted"/>
<organism evidence="1 2">
    <name type="scientific">Deinobacterium chartae</name>
    <dbReference type="NCBI Taxonomy" id="521158"/>
    <lineage>
        <taxon>Bacteria</taxon>
        <taxon>Thermotogati</taxon>
        <taxon>Deinococcota</taxon>
        <taxon>Deinococci</taxon>
        <taxon>Deinococcales</taxon>
        <taxon>Deinococcaceae</taxon>
        <taxon>Deinobacterium</taxon>
    </lineage>
</organism>
<reference evidence="1 2" key="1">
    <citation type="submission" date="2020-08" db="EMBL/GenBank/DDBJ databases">
        <title>Genomic Encyclopedia of Type Strains, Phase IV (KMG-IV): sequencing the most valuable type-strain genomes for metagenomic binning, comparative biology and taxonomic classification.</title>
        <authorList>
            <person name="Goeker M."/>
        </authorList>
    </citation>
    <scope>NUCLEOTIDE SEQUENCE [LARGE SCALE GENOMIC DNA]</scope>
    <source>
        <strain evidence="1 2">DSM 21458</strain>
    </source>
</reference>
<gene>
    <name evidence="1" type="ORF">HNR42_001171</name>
</gene>
<name>A0A841HYL7_9DEIO</name>
<dbReference type="AlphaFoldDB" id="A0A841HYL7"/>
<evidence type="ECO:0000313" key="2">
    <source>
        <dbReference type="Proteomes" id="UP000569951"/>
    </source>
</evidence>
<comment type="caution">
    <text evidence="1">The sequence shown here is derived from an EMBL/GenBank/DDBJ whole genome shotgun (WGS) entry which is preliminary data.</text>
</comment>
<sequence length="65" mass="7594">MFDFERHALDFEEILAQYRAEAEIARRLPRIALRRRVARWLHALAASLEAETVRPARTPNTYGSL</sequence>
<protein>
    <submittedName>
        <fullName evidence="1">Uncharacterized protein</fullName>
    </submittedName>
</protein>
<evidence type="ECO:0000313" key="1">
    <source>
        <dbReference type="EMBL" id="MBB6097754.1"/>
    </source>
</evidence>
<dbReference type="Proteomes" id="UP000569951">
    <property type="component" value="Unassembled WGS sequence"/>
</dbReference>
<dbReference type="EMBL" id="JACHHG010000003">
    <property type="protein sequence ID" value="MBB6097754.1"/>
    <property type="molecule type" value="Genomic_DNA"/>
</dbReference>
<keyword evidence="2" id="KW-1185">Reference proteome</keyword>
<accession>A0A841HYL7</accession>